<keyword evidence="4 6" id="KW-0326">Glycosidase</keyword>
<evidence type="ECO:0000313" key="6">
    <source>
        <dbReference type="EMBL" id="AGS53403.1"/>
    </source>
</evidence>
<dbReference type="EC" id="3.2.1.21" evidence="6"/>
<dbReference type="InterPro" id="IPR026891">
    <property type="entry name" value="Fn3-like"/>
</dbReference>
<dbReference type="PRINTS" id="PR00133">
    <property type="entry name" value="GLHYDRLASE3"/>
</dbReference>
<dbReference type="InterPro" id="IPR036881">
    <property type="entry name" value="Glyco_hydro_3_C_sf"/>
</dbReference>
<dbReference type="Pfam" id="PF14310">
    <property type="entry name" value="Fn3-like"/>
    <property type="match status" value="1"/>
</dbReference>
<dbReference type="Pfam" id="PF00933">
    <property type="entry name" value="Glyco_hydro_3"/>
    <property type="match status" value="1"/>
</dbReference>
<dbReference type="SUPFAM" id="SSF52279">
    <property type="entry name" value="Beta-D-glucan exohydrolase, C-terminal domain"/>
    <property type="match status" value="1"/>
</dbReference>
<organism evidence="6">
    <name type="scientific">uncultured bacterium contig00025</name>
    <dbReference type="NCBI Taxonomy" id="1181514"/>
    <lineage>
        <taxon>Bacteria</taxon>
        <taxon>environmental samples</taxon>
    </lineage>
</organism>
<dbReference type="InterPro" id="IPR050288">
    <property type="entry name" value="Cellulose_deg_GH3"/>
</dbReference>
<evidence type="ECO:0000259" key="5">
    <source>
        <dbReference type="SMART" id="SM01217"/>
    </source>
</evidence>
<dbReference type="InterPro" id="IPR019800">
    <property type="entry name" value="Glyco_hydro_3_AS"/>
</dbReference>
<dbReference type="EMBL" id="JQ844232">
    <property type="protein sequence ID" value="AGS53403.1"/>
    <property type="molecule type" value="Genomic_DNA"/>
</dbReference>
<dbReference type="GO" id="GO:0005975">
    <property type="term" value="P:carbohydrate metabolic process"/>
    <property type="evidence" value="ECO:0007669"/>
    <property type="project" value="InterPro"/>
</dbReference>
<evidence type="ECO:0000256" key="1">
    <source>
        <dbReference type="ARBA" id="ARBA00005336"/>
    </source>
</evidence>
<dbReference type="InterPro" id="IPR013783">
    <property type="entry name" value="Ig-like_fold"/>
</dbReference>
<dbReference type="AlphaFoldDB" id="A0A806K1G3"/>
<dbReference type="GO" id="GO:0008422">
    <property type="term" value="F:beta-glucosidase activity"/>
    <property type="evidence" value="ECO:0007669"/>
    <property type="project" value="UniProtKB-EC"/>
</dbReference>
<dbReference type="InterPro" id="IPR017853">
    <property type="entry name" value="GH"/>
</dbReference>
<dbReference type="SMART" id="SM01217">
    <property type="entry name" value="Fn3_like"/>
    <property type="match status" value="1"/>
</dbReference>
<evidence type="ECO:0000256" key="2">
    <source>
        <dbReference type="ARBA" id="ARBA00022801"/>
    </source>
</evidence>
<dbReference type="PROSITE" id="PS00775">
    <property type="entry name" value="GLYCOSYL_HYDROL_F3"/>
    <property type="match status" value="1"/>
</dbReference>
<proteinExistence type="inferred from homology"/>
<accession>A0A806K1G3</accession>
<dbReference type="Gene3D" id="3.20.20.300">
    <property type="entry name" value="Glycoside hydrolase, family 3, N-terminal domain"/>
    <property type="match status" value="1"/>
</dbReference>
<dbReference type="Pfam" id="PF01915">
    <property type="entry name" value="Glyco_hydro_3_C"/>
    <property type="match status" value="1"/>
</dbReference>
<protein>
    <submittedName>
        <fullName evidence="6">Beta-glucosidase</fullName>
        <ecNumber evidence="6">3.2.1.21</ecNumber>
    </submittedName>
</protein>
<keyword evidence="3" id="KW-0119">Carbohydrate metabolism</keyword>
<evidence type="ECO:0000256" key="3">
    <source>
        <dbReference type="ARBA" id="ARBA00023277"/>
    </source>
</evidence>
<name>A0A806K1G3_9BACT</name>
<dbReference type="Gene3D" id="3.40.50.1700">
    <property type="entry name" value="Glycoside hydrolase family 3 C-terminal domain"/>
    <property type="match status" value="1"/>
</dbReference>
<keyword evidence="2 4" id="KW-0378">Hydrolase</keyword>
<dbReference type="SUPFAM" id="SSF51445">
    <property type="entry name" value="(Trans)glycosidases"/>
    <property type="match status" value="1"/>
</dbReference>
<comment type="similarity">
    <text evidence="1 4">Belongs to the glycosyl hydrolase 3 family.</text>
</comment>
<evidence type="ECO:0000256" key="4">
    <source>
        <dbReference type="RuleBase" id="RU361161"/>
    </source>
</evidence>
<reference evidence="6" key="1">
    <citation type="submission" date="2012-03" db="EMBL/GenBank/DDBJ databases">
        <title>Functional metagenomics reveals considerable lignocellulase gene clusters in the gut microbiome of a wood-feeding higher termite.</title>
        <authorList>
            <person name="Liu N."/>
        </authorList>
    </citation>
    <scope>NUCLEOTIDE SEQUENCE</scope>
</reference>
<dbReference type="FunFam" id="2.60.40.10:FF:000495">
    <property type="entry name" value="Periplasmic beta-glucosidase"/>
    <property type="match status" value="1"/>
</dbReference>
<dbReference type="InterPro" id="IPR002772">
    <property type="entry name" value="Glyco_hydro_3_C"/>
</dbReference>
<dbReference type="PANTHER" id="PTHR42715:SF10">
    <property type="entry name" value="BETA-GLUCOSIDASE"/>
    <property type="match status" value="1"/>
</dbReference>
<dbReference type="PANTHER" id="PTHR42715">
    <property type="entry name" value="BETA-GLUCOSIDASE"/>
    <property type="match status" value="1"/>
</dbReference>
<dbReference type="InterPro" id="IPR001764">
    <property type="entry name" value="Glyco_hydro_3_N"/>
</dbReference>
<dbReference type="InterPro" id="IPR036962">
    <property type="entry name" value="Glyco_hydro_3_N_sf"/>
</dbReference>
<feature type="domain" description="Fibronectin type III-like" evidence="5">
    <location>
        <begin position="573"/>
        <end position="643"/>
    </location>
</feature>
<dbReference type="Gene3D" id="2.60.40.10">
    <property type="entry name" value="Immunoglobulins"/>
    <property type="match status" value="1"/>
</dbReference>
<sequence>MNGDAKQLVAQMTLEEKASLCSGKDFWNLKGVERLGLESAMVTDGPHGLRKQESDADHLGIAKSTPATCFPPACATACSFDTGLLEEIGRAIGEECLQEHVAVILGPGVNIKRSPLCGRNFEYFSEDPLLAGELGAALIRGIQEKGVGTSLKHYALNNQEKKRMTIDVIADDRAMREVYLKAFEIAVKKSRPWTVMCSYNRINGTYASDNKWLLTDVLRGDWGFGGLVVTDWGAMNDRVEAVKAGCDLEMPASRGINDAKIVEAVKNGTLSEEAVDKCAIRVVELLLKSKENAQPDFRYDAGKHHALARRAAAESCVLLKNDANILPLKPGVKAAVIGAFAKAPRYQGTGSSKIVPTKIDNALEELVQLGIDATYAEGYRGVTPDDALIEEAVGKAKEAEVALVFAGLPDEYESEGFDRTALEMPESHVALIKAVAEANPNTVVVLLLGSPVITDWADSVKGLLVTYLGGQAGGGGAADVLTGRVCPGGKLPESWPLALSDNPSFNCFPGGRTVGYRESVYVGYRYYEAAQKAVAWPFGFGLSYTEFNYSDLSAGDGEVSFTLKNTGNTAGAETAQVYISLDGAKAFRPKKWLAGFTKVFLNPGERKTVKVKLDRDAFEYYNTAEQAWRVEGGAYTVYVGASSADLRLSAEISMEGDGAETKLPEGYGRGYDNITSNAFNEADFAALYGKPLPPSERGEGEPYTVNDTLGDIKHTKIGARMYVEIKKNAEKMTGDMGDGISAMVDAMLLDMPLRGIAMFGGDSLPPDFAQLLVDTLNGNWFQRTAATLKFVTTMGKAGKK</sequence>